<dbReference type="EMBL" id="QTSX02002991">
    <property type="protein sequence ID" value="KAJ9072565.1"/>
    <property type="molecule type" value="Genomic_DNA"/>
</dbReference>
<name>A0ACC2TD16_9FUNG</name>
<protein>
    <submittedName>
        <fullName evidence="1">Uncharacterized protein</fullName>
    </submittedName>
</protein>
<proteinExistence type="predicted"/>
<sequence length="284" mass="32774">MYVKSLAVHLAQGASFKTILGVYDNTPAFDKHLLLGYLDQLNPTTFNIYKTRNIPQNSQIEPWFGLKYSSSKINSSFLKELYLVTAQDYRITLPPSKHISHETSLVNKDTFKTQVEVLANNSIGSIILVNMKTVRDPSVKLQLNFGLHPLPKLLSFLDLLNEISEAYSANKSSISSQSLYYFQTKQDSLIFVLRNKQETISKRIIDFIKMLRGFRENWHSFLLSKGSFYTFWKDKDFYSKDNIPLTDLPRLLNPYFRDYQQTLAEVSAFTPAKFQFCPGTCKRT</sequence>
<evidence type="ECO:0000313" key="1">
    <source>
        <dbReference type="EMBL" id="KAJ9072565.1"/>
    </source>
</evidence>
<organism evidence="1 2">
    <name type="scientific">Entomophthora muscae</name>
    <dbReference type="NCBI Taxonomy" id="34485"/>
    <lineage>
        <taxon>Eukaryota</taxon>
        <taxon>Fungi</taxon>
        <taxon>Fungi incertae sedis</taxon>
        <taxon>Zoopagomycota</taxon>
        <taxon>Entomophthoromycotina</taxon>
        <taxon>Entomophthoromycetes</taxon>
        <taxon>Entomophthorales</taxon>
        <taxon>Entomophthoraceae</taxon>
        <taxon>Entomophthora</taxon>
    </lineage>
</organism>
<gene>
    <name evidence="1" type="ORF">DSO57_1026140</name>
</gene>
<comment type="caution">
    <text evidence="1">The sequence shown here is derived from an EMBL/GenBank/DDBJ whole genome shotgun (WGS) entry which is preliminary data.</text>
</comment>
<keyword evidence="2" id="KW-1185">Reference proteome</keyword>
<accession>A0ACC2TD16</accession>
<dbReference type="Proteomes" id="UP001165960">
    <property type="component" value="Unassembled WGS sequence"/>
</dbReference>
<reference evidence="1" key="1">
    <citation type="submission" date="2022-04" db="EMBL/GenBank/DDBJ databases">
        <title>Genome of the entomopathogenic fungus Entomophthora muscae.</title>
        <authorList>
            <person name="Elya C."/>
            <person name="Lovett B.R."/>
            <person name="Lee E."/>
            <person name="Macias A.M."/>
            <person name="Hajek A.E."/>
            <person name="De Bivort B.L."/>
            <person name="Kasson M.T."/>
            <person name="De Fine Licht H.H."/>
            <person name="Stajich J.E."/>
        </authorList>
    </citation>
    <scope>NUCLEOTIDE SEQUENCE</scope>
    <source>
        <strain evidence="1">Berkeley</strain>
    </source>
</reference>
<evidence type="ECO:0000313" key="2">
    <source>
        <dbReference type="Proteomes" id="UP001165960"/>
    </source>
</evidence>